<protein>
    <submittedName>
        <fullName evidence="3 4">UPF0481 protein At3g47200-like</fullName>
    </submittedName>
</protein>
<accession>A0A6P6WN51</accession>
<dbReference type="Pfam" id="PF03140">
    <property type="entry name" value="DUF247"/>
    <property type="match status" value="1"/>
</dbReference>
<reference evidence="3 4" key="2">
    <citation type="submission" date="2025-04" db="UniProtKB">
        <authorList>
            <consortium name="RefSeq"/>
        </authorList>
    </citation>
    <scope>IDENTIFICATION</scope>
    <source>
        <tissue evidence="3 4">Leaves</tissue>
    </source>
</reference>
<dbReference type="PANTHER" id="PTHR31170:SF20">
    <property type="entry name" value="DUF247 DOMAIN PROTEIN"/>
    <property type="match status" value="1"/>
</dbReference>
<dbReference type="RefSeq" id="XP_027116894.1">
    <property type="nucleotide sequence ID" value="XM_027261093.1"/>
</dbReference>
<evidence type="ECO:0000313" key="4">
    <source>
        <dbReference type="RefSeq" id="XP_027116894.1"/>
    </source>
</evidence>
<sequence>METEEKVVIVVDPGSEVKISVNTSKPIPPGQVELPRYTHYSASAIHLASLINDKLSMLASDPLNYGTVCIYRVPEKQRRKNEEAYTPRLVSIGPLHHGDAQLKAMEEYKLKYLNNFLHTFKIPLELLAEYARSQEKNVCGCYEDTYIRDLSKLSEVILFDGIFIIELFLKNYFPEMREMGDTIFENRWVSSDIMHDLLLLENQLPMRFIATMYNGFVSRKLSKFLDNDSDDPPSFDKLAFEYLKNVGNTQKLEPKMDHTFPRARHLVEFLAVLHWPSDQKAKREEVKKVEFGKCATATKLRAAGVKFSHRAEKCLFDIRFEKGELVIPQLTVNDFTETFYRNLIAFEQCGYHYKDITSYVILMDNLIDTPKDVDLLIKHKIIVNELGSSELVADVFNNLYKEIVTDPKEFYFANLCNQLNEYSRDWLHKLVTKFAVWYTMLCNDYFGSPWSIISVIAAIILLVLTVIQTVCSVLQV</sequence>
<dbReference type="Proteomes" id="UP001652660">
    <property type="component" value="Chromosome 3c"/>
</dbReference>
<dbReference type="InterPro" id="IPR004158">
    <property type="entry name" value="DUF247_pln"/>
</dbReference>
<reference evidence="2" key="1">
    <citation type="journal article" date="2025" name="Foods">
        <title>Unveiling the Microbial Signatures of Arabica Coffee Cherries: Insights into Ripeness Specific Diversity, Functional Traits, and Implications for Quality and Safety.</title>
        <authorList>
            <consortium name="RefSeq"/>
            <person name="Tenea G.N."/>
            <person name="Cifuentes V."/>
            <person name="Reyes P."/>
            <person name="Cevallos-Vallejos M."/>
        </authorList>
    </citation>
    <scope>NUCLEOTIDE SEQUENCE [LARGE SCALE GENOMIC DNA]</scope>
</reference>
<name>A0A6P6WN51_COFAR</name>
<keyword evidence="1" id="KW-0472">Membrane</keyword>
<dbReference type="GeneID" id="113734512"/>
<dbReference type="AlphaFoldDB" id="A0A6P6WN51"/>
<organism evidence="2 4">
    <name type="scientific">Coffea arabica</name>
    <name type="common">Arabian coffee</name>
    <dbReference type="NCBI Taxonomy" id="13443"/>
    <lineage>
        <taxon>Eukaryota</taxon>
        <taxon>Viridiplantae</taxon>
        <taxon>Streptophyta</taxon>
        <taxon>Embryophyta</taxon>
        <taxon>Tracheophyta</taxon>
        <taxon>Spermatophyta</taxon>
        <taxon>Magnoliopsida</taxon>
        <taxon>eudicotyledons</taxon>
        <taxon>Gunneridae</taxon>
        <taxon>Pentapetalae</taxon>
        <taxon>asterids</taxon>
        <taxon>lamiids</taxon>
        <taxon>Gentianales</taxon>
        <taxon>Rubiaceae</taxon>
        <taxon>Ixoroideae</taxon>
        <taxon>Gardenieae complex</taxon>
        <taxon>Bertiereae - Coffeeae clade</taxon>
        <taxon>Coffeeae</taxon>
        <taxon>Coffea</taxon>
    </lineage>
</organism>
<keyword evidence="2" id="KW-1185">Reference proteome</keyword>
<dbReference type="RefSeq" id="XP_027116893.1">
    <property type="nucleotide sequence ID" value="XM_027261092.1"/>
</dbReference>
<evidence type="ECO:0000313" key="2">
    <source>
        <dbReference type="Proteomes" id="UP001652660"/>
    </source>
</evidence>
<dbReference type="PANTHER" id="PTHR31170">
    <property type="entry name" value="BNAC04G53230D PROTEIN"/>
    <property type="match status" value="1"/>
</dbReference>
<keyword evidence="1" id="KW-1133">Transmembrane helix</keyword>
<feature type="transmembrane region" description="Helical" evidence="1">
    <location>
        <begin position="450"/>
        <end position="474"/>
    </location>
</feature>
<evidence type="ECO:0000256" key="1">
    <source>
        <dbReference type="SAM" id="Phobius"/>
    </source>
</evidence>
<evidence type="ECO:0000313" key="3">
    <source>
        <dbReference type="RefSeq" id="XP_027116893.1"/>
    </source>
</evidence>
<gene>
    <name evidence="3 4" type="primary">LOC113734512</name>
</gene>
<proteinExistence type="predicted"/>
<keyword evidence="1" id="KW-0812">Transmembrane</keyword>